<evidence type="ECO:0000313" key="1">
    <source>
        <dbReference type="EMBL" id="KAG0516457.1"/>
    </source>
</evidence>
<organism evidence="1 2">
    <name type="scientific">Sorghum bicolor</name>
    <name type="common">Sorghum</name>
    <name type="synonym">Sorghum vulgare</name>
    <dbReference type="NCBI Taxonomy" id="4558"/>
    <lineage>
        <taxon>Eukaryota</taxon>
        <taxon>Viridiplantae</taxon>
        <taxon>Streptophyta</taxon>
        <taxon>Embryophyta</taxon>
        <taxon>Tracheophyta</taxon>
        <taxon>Spermatophyta</taxon>
        <taxon>Magnoliopsida</taxon>
        <taxon>Liliopsida</taxon>
        <taxon>Poales</taxon>
        <taxon>Poaceae</taxon>
        <taxon>PACMAD clade</taxon>
        <taxon>Panicoideae</taxon>
        <taxon>Andropogonodae</taxon>
        <taxon>Andropogoneae</taxon>
        <taxon>Sorghinae</taxon>
        <taxon>Sorghum</taxon>
    </lineage>
</organism>
<comment type="caution">
    <text evidence="1">The sequence shown here is derived from an EMBL/GenBank/DDBJ whole genome shotgun (WGS) entry which is preliminary data.</text>
</comment>
<dbReference type="Proteomes" id="UP000807115">
    <property type="component" value="Chromosome 9"/>
</dbReference>
<reference evidence="1" key="1">
    <citation type="journal article" date="2019" name="BMC Genomics">
        <title>A new reference genome for Sorghum bicolor reveals high levels of sequence similarity between sweet and grain genotypes: implications for the genetics of sugar metabolism.</title>
        <authorList>
            <person name="Cooper E.A."/>
            <person name="Brenton Z.W."/>
            <person name="Flinn B.S."/>
            <person name="Jenkins J."/>
            <person name="Shu S."/>
            <person name="Flowers D."/>
            <person name="Luo F."/>
            <person name="Wang Y."/>
            <person name="Xia P."/>
            <person name="Barry K."/>
            <person name="Daum C."/>
            <person name="Lipzen A."/>
            <person name="Yoshinaga Y."/>
            <person name="Schmutz J."/>
            <person name="Saski C."/>
            <person name="Vermerris W."/>
            <person name="Kresovich S."/>
        </authorList>
    </citation>
    <scope>NUCLEOTIDE SEQUENCE</scope>
</reference>
<reference evidence="1" key="2">
    <citation type="submission" date="2020-10" db="EMBL/GenBank/DDBJ databases">
        <authorList>
            <person name="Cooper E.A."/>
            <person name="Brenton Z.W."/>
            <person name="Flinn B.S."/>
            <person name="Jenkins J."/>
            <person name="Shu S."/>
            <person name="Flowers D."/>
            <person name="Luo F."/>
            <person name="Wang Y."/>
            <person name="Xia P."/>
            <person name="Barry K."/>
            <person name="Daum C."/>
            <person name="Lipzen A."/>
            <person name="Yoshinaga Y."/>
            <person name="Schmutz J."/>
            <person name="Saski C."/>
            <person name="Vermerris W."/>
            <person name="Kresovich S."/>
        </authorList>
    </citation>
    <scope>NUCLEOTIDE SEQUENCE</scope>
</reference>
<name>A0A921Q909_SORBI</name>
<dbReference type="EMBL" id="CM027688">
    <property type="protein sequence ID" value="KAG0516457.1"/>
    <property type="molecule type" value="Genomic_DNA"/>
</dbReference>
<proteinExistence type="predicted"/>
<evidence type="ECO:0000313" key="2">
    <source>
        <dbReference type="Proteomes" id="UP000807115"/>
    </source>
</evidence>
<gene>
    <name evidence="1" type="ORF">BDA96_09G004900</name>
</gene>
<accession>A0A921Q909</accession>
<protein>
    <submittedName>
        <fullName evidence="1">Uncharacterized protein</fullName>
    </submittedName>
</protein>
<dbReference type="AlphaFoldDB" id="A0A921Q909"/>
<sequence length="250" mass="27564">MKKTKCAWKKSILVGTNNHSFFILVDSQNCQNAQWTPPLCFSRRDDRKACAAALHALSEFHSSSNRTNNYGTSRTCSAGFVALRHARHRCCRSRAKRLLNVGSKRELREAIKLPRVDAGRRDQTSAWRRPYSSSWRQLPSSPLLEDAGDVVHVSADAVICGGEARGQGSIGKVHAFAHAHQETATVVAMKEAGGGDAEKGRRRWREEELHPGVLPLAACHSWSSSTKWSILDAMLSLFSMLASVSLLDGL</sequence>